<dbReference type="Proteomes" id="UP001230220">
    <property type="component" value="Unassembled WGS sequence"/>
</dbReference>
<dbReference type="EMBL" id="JAUSUR010000003">
    <property type="protein sequence ID" value="MDQ0361079.1"/>
    <property type="molecule type" value="Genomic_DNA"/>
</dbReference>
<evidence type="ECO:0000313" key="2">
    <source>
        <dbReference type="EMBL" id="MDQ0361079.1"/>
    </source>
</evidence>
<feature type="transmembrane region" description="Helical" evidence="1">
    <location>
        <begin position="20"/>
        <end position="40"/>
    </location>
</feature>
<accession>A0ABU0E2F7</accession>
<dbReference type="RefSeq" id="WP_307407508.1">
    <property type="nucleotide sequence ID" value="NZ_JAUSUR010000003.1"/>
</dbReference>
<proteinExistence type="predicted"/>
<keyword evidence="1" id="KW-0472">Membrane</keyword>
<gene>
    <name evidence="2" type="ORF">J2S15_001826</name>
</gene>
<comment type="caution">
    <text evidence="2">The sequence shown here is derived from an EMBL/GenBank/DDBJ whole genome shotgun (WGS) entry which is preliminary data.</text>
</comment>
<sequence length="60" mass="7211">MIKLIAFFDFLGSWFEELSTWQTVLIIFGGLLLVLFWLVVITGASKWPWREWAEHVKRFH</sequence>
<protein>
    <submittedName>
        <fullName evidence="2">L-asparagine transporter-like permease</fullName>
    </submittedName>
</protein>
<keyword evidence="1" id="KW-0812">Transmembrane</keyword>
<reference evidence="2 3" key="1">
    <citation type="submission" date="2023-07" db="EMBL/GenBank/DDBJ databases">
        <title>Genomic Encyclopedia of Type Strains, Phase IV (KMG-IV): sequencing the most valuable type-strain genomes for metagenomic binning, comparative biology and taxonomic classification.</title>
        <authorList>
            <person name="Goeker M."/>
        </authorList>
    </citation>
    <scope>NUCLEOTIDE SEQUENCE [LARGE SCALE GENOMIC DNA]</scope>
    <source>
        <strain evidence="2 3">DSM 16784</strain>
    </source>
</reference>
<keyword evidence="1" id="KW-1133">Transmembrane helix</keyword>
<evidence type="ECO:0000313" key="3">
    <source>
        <dbReference type="Proteomes" id="UP001230220"/>
    </source>
</evidence>
<name>A0ABU0E2F7_9FIRM</name>
<evidence type="ECO:0000256" key="1">
    <source>
        <dbReference type="SAM" id="Phobius"/>
    </source>
</evidence>
<organism evidence="2 3">
    <name type="scientific">Breznakia pachnodae</name>
    <dbReference type="NCBI Taxonomy" id="265178"/>
    <lineage>
        <taxon>Bacteria</taxon>
        <taxon>Bacillati</taxon>
        <taxon>Bacillota</taxon>
        <taxon>Erysipelotrichia</taxon>
        <taxon>Erysipelotrichales</taxon>
        <taxon>Erysipelotrichaceae</taxon>
        <taxon>Breznakia</taxon>
    </lineage>
</organism>
<keyword evidence="3" id="KW-1185">Reference proteome</keyword>